<feature type="compositionally biased region" description="Basic and acidic residues" evidence="1">
    <location>
        <begin position="108"/>
        <end position="120"/>
    </location>
</feature>
<accession>A0AAV1CMI7</accession>
<name>A0AAV1CMI7_OLDCO</name>
<feature type="region of interest" description="Disordered" evidence="1">
    <location>
        <begin position="225"/>
        <end position="246"/>
    </location>
</feature>
<reference evidence="2" key="1">
    <citation type="submission" date="2023-03" db="EMBL/GenBank/DDBJ databases">
        <authorList>
            <person name="Julca I."/>
        </authorList>
    </citation>
    <scope>NUCLEOTIDE SEQUENCE</scope>
</reference>
<dbReference type="PANTHER" id="PTHR34197:SF3">
    <property type="entry name" value="DUF740 FAMILY PROTEIN"/>
    <property type="match status" value="1"/>
</dbReference>
<feature type="region of interest" description="Disordered" evidence="1">
    <location>
        <begin position="100"/>
        <end position="120"/>
    </location>
</feature>
<evidence type="ECO:0000313" key="2">
    <source>
        <dbReference type="EMBL" id="CAI9096348.1"/>
    </source>
</evidence>
<dbReference type="EMBL" id="OX459119">
    <property type="protein sequence ID" value="CAI9096348.1"/>
    <property type="molecule type" value="Genomic_DNA"/>
</dbReference>
<dbReference type="AlphaFoldDB" id="A0AAV1CMI7"/>
<organism evidence="2 3">
    <name type="scientific">Oldenlandia corymbosa var. corymbosa</name>
    <dbReference type="NCBI Taxonomy" id="529605"/>
    <lineage>
        <taxon>Eukaryota</taxon>
        <taxon>Viridiplantae</taxon>
        <taxon>Streptophyta</taxon>
        <taxon>Embryophyta</taxon>
        <taxon>Tracheophyta</taxon>
        <taxon>Spermatophyta</taxon>
        <taxon>Magnoliopsida</taxon>
        <taxon>eudicotyledons</taxon>
        <taxon>Gunneridae</taxon>
        <taxon>Pentapetalae</taxon>
        <taxon>asterids</taxon>
        <taxon>lamiids</taxon>
        <taxon>Gentianales</taxon>
        <taxon>Rubiaceae</taxon>
        <taxon>Rubioideae</taxon>
        <taxon>Spermacoceae</taxon>
        <taxon>Hedyotis-Oldenlandia complex</taxon>
        <taxon>Oldenlandia</taxon>
    </lineage>
</organism>
<proteinExistence type="predicted"/>
<dbReference type="Proteomes" id="UP001161247">
    <property type="component" value="Chromosome 2"/>
</dbReference>
<evidence type="ECO:0000313" key="3">
    <source>
        <dbReference type="Proteomes" id="UP001161247"/>
    </source>
</evidence>
<keyword evidence="3" id="KW-1185">Reference proteome</keyword>
<evidence type="ECO:0000256" key="1">
    <source>
        <dbReference type="SAM" id="MobiDB-lite"/>
    </source>
</evidence>
<sequence>MKERGKAAVDMDFTNYSCSSEFPCQKHPSSSSVGICAYCLKDRLVKLVCSECGEQRLSSCSCTSDMSSSRRNSSATADVGSVGRMSFLLENDKTTDLQQQFNQKPPNRKGDHNTNSSKGEEVIVLRRSSSSCVEVKRHNGFWKIRRLFRKKKEKGCEKDGVFDDKSSDFYVPDVIMGVSRSRSLCSFRGGGYNDTDDSSDYRFSSAKISDFTGGIFFDYDKQCGQSGGESRRSGYRGPMEESEGRKSGFRGLFNEAEPRKSGCRRSSDVDNGVDMKGNIRRIGGPFELDRAYSVPHRSVFPVKESDFSAMDDSAFIDLKLDLSSDSKPELSAVKINEVSDYGANGGILRGNDAFLCDGGSCRISVNYDRGLKRGTNSYKVWKWLSRHYSGLRNSTKKNEIAAVKP</sequence>
<gene>
    <name evidence="2" type="ORF">OLC1_LOCUS7125</name>
</gene>
<protein>
    <submittedName>
        <fullName evidence="2">OLC1v1032462C1</fullName>
    </submittedName>
</protein>
<dbReference type="PANTHER" id="PTHR34197">
    <property type="entry name" value="OS04G0591300 PROTEIN"/>
    <property type="match status" value="1"/>
</dbReference>